<evidence type="ECO:0000313" key="4">
    <source>
        <dbReference type="Proteomes" id="UP001499933"/>
    </source>
</evidence>
<protein>
    <recommendedName>
        <fullName evidence="5">DUF3558 domain-containing protein</fullName>
    </recommendedName>
</protein>
<proteinExistence type="predicted"/>
<feature type="region of interest" description="Disordered" evidence="1">
    <location>
        <begin position="22"/>
        <end position="43"/>
    </location>
</feature>
<name>A0ABN2Q498_9MICO</name>
<dbReference type="EMBL" id="BAAAOG010000001">
    <property type="protein sequence ID" value="GAA1943455.1"/>
    <property type="molecule type" value="Genomic_DNA"/>
</dbReference>
<dbReference type="Proteomes" id="UP001499933">
    <property type="component" value="Unassembled WGS sequence"/>
</dbReference>
<reference evidence="3 4" key="1">
    <citation type="journal article" date="2019" name="Int. J. Syst. Evol. Microbiol.">
        <title>The Global Catalogue of Microorganisms (GCM) 10K type strain sequencing project: providing services to taxonomists for standard genome sequencing and annotation.</title>
        <authorList>
            <consortium name="The Broad Institute Genomics Platform"/>
            <consortium name="The Broad Institute Genome Sequencing Center for Infectious Disease"/>
            <person name="Wu L."/>
            <person name="Ma J."/>
        </authorList>
    </citation>
    <scope>NUCLEOTIDE SEQUENCE [LARGE SCALE GENOMIC DNA]</scope>
    <source>
        <strain evidence="3 4">JCM 14901</strain>
    </source>
</reference>
<feature type="chain" id="PRO_5046024023" description="DUF3558 domain-containing protein" evidence="2">
    <location>
        <begin position="24"/>
        <end position="335"/>
    </location>
</feature>
<accession>A0ABN2Q498</accession>
<feature type="compositionally biased region" description="Low complexity" evidence="1">
    <location>
        <begin position="31"/>
        <end position="40"/>
    </location>
</feature>
<feature type="signal peptide" evidence="2">
    <location>
        <begin position="1"/>
        <end position="23"/>
    </location>
</feature>
<evidence type="ECO:0000256" key="2">
    <source>
        <dbReference type="SAM" id="SignalP"/>
    </source>
</evidence>
<organism evidence="3 4">
    <name type="scientific">Microbacterium deminutum</name>
    <dbReference type="NCBI Taxonomy" id="344164"/>
    <lineage>
        <taxon>Bacteria</taxon>
        <taxon>Bacillati</taxon>
        <taxon>Actinomycetota</taxon>
        <taxon>Actinomycetes</taxon>
        <taxon>Micrococcales</taxon>
        <taxon>Microbacteriaceae</taxon>
        <taxon>Microbacterium</taxon>
    </lineage>
</organism>
<comment type="caution">
    <text evidence="3">The sequence shown here is derived from an EMBL/GenBank/DDBJ whole genome shotgun (WGS) entry which is preliminary data.</text>
</comment>
<evidence type="ECO:0000256" key="1">
    <source>
        <dbReference type="SAM" id="MobiDB-lite"/>
    </source>
</evidence>
<evidence type="ECO:0000313" key="3">
    <source>
        <dbReference type="EMBL" id="GAA1943455.1"/>
    </source>
</evidence>
<dbReference type="PROSITE" id="PS51257">
    <property type="entry name" value="PROKAR_LIPOPROTEIN"/>
    <property type="match status" value="1"/>
</dbReference>
<gene>
    <name evidence="3" type="ORF">GCM10009776_01480</name>
</gene>
<dbReference type="RefSeq" id="WP_344090162.1">
    <property type="nucleotide sequence ID" value="NZ_BAAAOG010000001.1"/>
</dbReference>
<keyword evidence="2" id="KW-0732">Signal</keyword>
<evidence type="ECO:0008006" key="5">
    <source>
        <dbReference type="Google" id="ProtNLM"/>
    </source>
</evidence>
<keyword evidence="4" id="KW-1185">Reference proteome</keyword>
<sequence>MRRSRLAIGVAVLLSALAGCASAPPEQDAETPTAVVTSTPTPTPDVLNVAPGGIPPVAFGHDCASVLTEAQLSDATGLDLQSQSADSSGTMANVGGLVCAWRGDSATVVVEVIPQSGVGDAVLPADSEKYYFEDCDPQWVCAWKWESHELWVAGTFQFAPDMTRANVDAWGAALGAQIGANFAARPDEPWTRDRTGWWPTLDCQRAADAIGGALGATLTGQATSLGDPPTPGYAMAGVASHRSECGIAERGASSIFLYLDTLAGTGATTPDGYQAIDLGVDGIQGSAGGTGSHGGALYHLADGVNSAWIEVRATAALQPEMVAAAVARAAASGFH</sequence>